<dbReference type="SUPFAM" id="SSF49584">
    <property type="entry name" value="Periplasmic chaperone C-domain"/>
    <property type="match status" value="1"/>
</dbReference>
<feature type="domain" description="Pili assembly chaperone C-terminal" evidence="8">
    <location>
        <begin position="180"/>
        <end position="244"/>
    </location>
</feature>
<dbReference type="InterPro" id="IPR050643">
    <property type="entry name" value="Periplasmic_pilus_chap"/>
</dbReference>
<dbReference type="SUPFAM" id="SSF49354">
    <property type="entry name" value="PapD-like"/>
    <property type="match status" value="1"/>
</dbReference>
<evidence type="ECO:0000256" key="5">
    <source>
        <dbReference type="ARBA" id="ARBA00023186"/>
    </source>
</evidence>
<dbReference type="InterPro" id="IPR016148">
    <property type="entry name" value="Pili_assmbl_chaperone_C"/>
</dbReference>
<name>A0A6S7E178_9BURK</name>
<evidence type="ECO:0000256" key="4">
    <source>
        <dbReference type="ARBA" id="ARBA00022764"/>
    </source>
</evidence>
<dbReference type="Proteomes" id="UP000494105">
    <property type="component" value="Unassembled WGS sequence"/>
</dbReference>
<evidence type="ECO:0000256" key="6">
    <source>
        <dbReference type="SAM" id="SignalP"/>
    </source>
</evidence>
<keyword evidence="4" id="KW-0574">Periplasm</keyword>
<sequence length="253" mass="27920">MKTIIGASARSALAHVLSLALVLCAWAIPAQAALVLQGTRLVIKSDVRDAIMLVRNNGGSPVLAQSWIDDGRENLLPAELRVPFVLTPPIMRIEPNSAANIRITYTQEPLPTDRESVFYLNVVETPPRDPAVANILQFSFQTRIKIFFRPATLRDEAAVAPEKLSWKLVRTVEGKRALEVSNPTPFHVSFARIELVSGNRKIDVDNGMVAPFAQTQFPLLVEASGVRDGAFAVRYEAINDFGGRRVLNKRLLD</sequence>
<feature type="domain" description="Pili assembly chaperone N-terminal" evidence="7">
    <location>
        <begin position="34"/>
        <end position="153"/>
    </location>
</feature>
<keyword evidence="5" id="KW-0143">Chaperone</keyword>
<evidence type="ECO:0000256" key="3">
    <source>
        <dbReference type="ARBA" id="ARBA00022729"/>
    </source>
</evidence>
<dbReference type="Pfam" id="PF00345">
    <property type="entry name" value="PapD_N"/>
    <property type="match status" value="1"/>
</dbReference>
<evidence type="ECO:0000313" key="10">
    <source>
        <dbReference type="Proteomes" id="UP000494105"/>
    </source>
</evidence>
<feature type="signal peptide" evidence="6">
    <location>
        <begin position="1"/>
        <end position="32"/>
    </location>
</feature>
<dbReference type="PRINTS" id="PR00969">
    <property type="entry name" value="CHAPERONPILI"/>
</dbReference>
<dbReference type="RefSeq" id="WP_006220753.1">
    <property type="nucleotide sequence ID" value="NZ_CADILD010000002.1"/>
</dbReference>
<evidence type="ECO:0000259" key="7">
    <source>
        <dbReference type="Pfam" id="PF00345"/>
    </source>
</evidence>
<reference evidence="9 10" key="1">
    <citation type="submission" date="2020-04" db="EMBL/GenBank/DDBJ databases">
        <authorList>
            <person name="De Canck E."/>
        </authorList>
    </citation>
    <scope>NUCLEOTIDE SEQUENCE [LARGE SCALE GENOMIC DNA]</scope>
    <source>
        <strain evidence="9 10">LMG 1861</strain>
    </source>
</reference>
<dbReference type="AlphaFoldDB" id="A0A6S7E178"/>
<dbReference type="EMBL" id="CADILD010000002">
    <property type="protein sequence ID" value="CAB3891764.1"/>
    <property type="molecule type" value="Genomic_DNA"/>
</dbReference>
<protein>
    <submittedName>
        <fullName evidence="9">Putative fimbrial chaperone YadV</fullName>
    </submittedName>
</protein>
<dbReference type="Gene3D" id="2.60.40.10">
    <property type="entry name" value="Immunoglobulins"/>
    <property type="match status" value="2"/>
</dbReference>
<dbReference type="InterPro" id="IPR036316">
    <property type="entry name" value="Pili_assmbl_chap_C_dom_sf"/>
</dbReference>
<organism evidence="9 10">
    <name type="scientific">Achromobacter piechaudii</name>
    <dbReference type="NCBI Taxonomy" id="72556"/>
    <lineage>
        <taxon>Bacteria</taxon>
        <taxon>Pseudomonadati</taxon>
        <taxon>Pseudomonadota</taxon>
        <taxon>Betaproteobacteria</taxon>
        <taxon>Burkholderiales</taxon>
        <taxon>Alcaligenaceae</taxon>
        <taxon>Achromobacter</taxon>
    </lineage>
</organism>
<evidence type="ECO:0000313" key="9">
    <source>
        <dbReference type="EMBL" id="CAB3891764.1"/>
    </source>
</evidence>
<comment type="similarity">
    <text evidence="2">Belongs to the periplasmic pilus chaperone family.</text>
</comment>
<evidence type="ECO:0000259" key="8">
    <source>
        <dbReference type="Pfam" id="PF02753"/>
    </source>
</evidence>
<dbReference type="InterPro" id="IPR016147">
    <property type="entry name" value="Pili_assmbl_chaperone_N"/>
</dbReference>
<dbReference type="InterPro" id="IPR013783">
    <property type="entry name" value="Ig-like_fold"/>
</dbReference>
<dbReference type="GO" id="GO:0030288">
    <property type="term" value="C:outer membrane-bounded periplasmic space"/>
    <property type="evidence" value="ECO:0007669"/>
    <property type="project" value="InterPro"/>
</dbReference>
<feature type="chain" id="PRO_5028945876" evidence="6">
    <location>
        <begin position="33"/>
        <end position="253"/>
    </location>
</feature>
<comment type="subcellular location">
    <subcellularLocation>
        <location evidence="1">Periplasm</location>
    </subcellularLocation>
</comment>
<dbReference type="InterPro" id="IPR008962">
    <property type="entry name" value="PapD-like_sf"/>
</dbReference>
<dbReference type="GO" id="GO:0071555">
    <property type="term" value="P:cell wall organization"/>
    <property type="evidence" value="ECO:0007669"/>
    <property type="project" value="InterPro"/>
</dbReference>
<evidence type="ECO:0000256" key="2">
    <source>
        <dbReference type="ARBA" id="ARBA00007399"/>
    </source>
</evidence>
<evidence type="ECO:0000256" key="1">
    <source>
        <dbReference type="ARBA" id="ARBA00004418"/>
    </source>
</evidence>
<proteinExistence type="inferred from homology"/>
<dbReference type="PANTHER" id="PTHR30251">
    <property type="entry name" value="PILUS ASSEMBLY CHAPERONE"/>
    <property type="match status" value="1"/>
</dbReference>
<dbReference type="InterPro" id="IPR001829">
    <property type="entry name" value="Pili_assmbl_chaperone_bac"/>
</dbReference>
<gene>
    <name evidence="9" type="primary">yadV_2</name>
    <name evidence="9" type="ORF">LMG1861_03841</name>
</gene>
<keyword evidence="3 6" id="KW-0732">Signal</keyword>
<accession>A0A6S7E178</accession>
<dbReference type="Pfam" id="PF02753">
    <property type="entry name" value="PapD_C"/>
    <property type="match status" value="1"/>
</dbReference>
<dbReference type="PANTHER" id="PTHR30251:SF2">
    <property type="entry name" value="FIMBRIAL CHAPERONE YADV-RELATED"/>
    <property type="match status" value="1"/>
</dbReference>